<feature type="domain" description="CBM6" evidence="7">
    <location>
        <begin position="489"/>
        <end position="619"/>
    </location>
</feature>
<dbReference type="Pfam" id="PF03422">
    <property type="entry name" value="CBM_6"/>
    <property type="match status" value="1"/>
</dbReference>
<dbReference type="CDD" id="cd04084">
    <property type="entry name" value="CBM6_xylanase-like"/>
    <property type="match status" value="1"/>
</dbReference>
<feature type="chain" id="PRO_5008101073" description="alpha-L-fucosidase" evidence="6">
    <location>
        <begin position="19"/>
        <end position="620"/>
    </location>
</feature>
<dbReference type="GO" id="GO:0016139">
    <property type="term" value="P:glycoside catabolic process"/>
    <property type="evidence" value="ECO:0007669"/>
    <property type="project" value="TreeGrafter"/>
</dbReference>
<dbReference type="EC" id="3.2.1.51" evidence="2"/>
<dbReference type="InterPro" id="IPR000933">
    <property type="entry name" value="Glyco_hydro_29"/>
</dbReference>
<name>A0A179EYC5_METCM</name>
<dbReference type="GO" id="GO:0004560">
    <property type="term" value="F:alpha-L-fucosidase activity"/>
    <property type="evidence" value="ECO:0007669"/>
    <property type="project" value="UniProtKB-EC"/>
</dbReference>
<dbReference type="InterPro" id="IPR005084">
    <property type="entry name" value="CBM6"/>
</dbReference>
<dbReference type="GeneID" id="28858765"/>
<dbReference type="RefSeq" id="XP_018136392.1">
    <property type="nucleotide sequence ID" value="XM_018294771.1"/>
</dbReference>
<dbReference type="STRING" id="1380566.A0A179EYC5"/>
<evidence type="ECO:0000256" key="6">
    <source>
        <dbReference type="SAM" id="SignalP"/>
    </source>
</evidence>
<dbReference type="SMART" id="SM00606">
    <property type="entry name" value="CBD_IV"/>
    <property type="match status" value="1"/>
</dbReference>
<dbReference type="PANTHER" id="PTHR10030">
    <property type="entry name" value="ALPHA-L-FUCOSIDASE"/>
    <property type="match status" value="1"/>
</dbReference>
<dbReference type="PROSITE" id="PS51175">
    <property type="entry name" value="CBM6"/>
    <property type="match status" value="1"/>
</dbReference>
<dbReference type="Pfam" id="PF01120">
    <property type="entry name" value="Alpha_L_fucos"/>
    <property type="match status" value="1"/>
</dbReference>
<accession>A0A179EYC5</accession>
<sequence>MRLFRLLPVTVLVACCLATPPVVVRRDTPLRYRVAPDGKTKIALPTKEQLDFQDNEIGALIHFEMATYTGSEPCPSPLPEPSVFNPSSIDTDQWMVSIAALGAKFATLTAKHNCGFTLWPSKVKFQTSNKQIISYNYTVEQSPVHGMDIVKSFVDSARARNIGPGLYYSVPNNKFLNIHDHKFGPTPVGPGQVSVDRQAYDQLAIDQMTELWTKYGKFTEIWFDGSYLDSQIGGIKSLLEAHQSQAVGFNGCTAQGRCVIANPARWIGNEDGNAPEENWSSGLERNGDSSSPHFCPAVCDTTLQAGRRWFFGKGQSLRSFRDMVDVYHNSVGRNCVLELDVTPDQRGLIPDDHAALYKRLGDFINSCYGNPIDTGAKHTVHNNGTYSISFESPTSIDRIVLMEDQRDGQVIRSYQVQAKVVSAGDSGDLSTVPWSLVSNGTSIGHKKIDIFEKGVINVTGVMISPTFVDTPKWRSVSVHLCLQSSSAYSEIQAEAYTSKNGTNVEQTSDTGGGDNVGWIHNGNWLGFRQVDFGGNGATRFTVRVASGASSGIKGVIHVALDSPTSTPICSLAVSNTGGWQSWKSISAGLNTVTGVHAVYLTFTSDQAADFVNVNWFKFSQ</sequence>
<feature type="signal peptide" evidence="6">
    <location>
        <begin position="1"/>
        <end position="18"/>
    </location>
</feature>
<evidence type="ECO:0000313" key="9">
    <source>
        <dbReference type="Proteomes" id="UP000078397"/>
    </source>
</evidence>
<evidence type="ECO:0000259" key="7">
    <source>
        <dbReference type="PROSITE" id="PS51175"/>
    </source>
</evidence>
<dbReference type="AlphaFoldDB" id="A0A179EYC5"/>
<gene>
    <name evidence="8" type="ORF">VFPPC_17021</name>
</gene>
<organism evidence="8 9">
    <name type="scientific">Pochonia chlamydosporia 170</name>
    <dbReference type="NCBI Taxonomy" id="1380566"/>
    <lineage>
        <taxon>Eukaryota</taxon>
        <taxon>Fungi</taxon>
        <taxon>Dikarya</taxon>
        <taxon>Ascomycota</taxon>
        <taxon>Pezizomycotina</taxon>
        <taxon>Sordariomycetes</taxon>
        <taxon>Hypocreomycetidae</taxon>
        <taxon>Hypocreales</taxon>
        <taxon>Clavicipitaceae</taxon>
        <taxon>Pochonia</taxon>
    </lineage>
</organism>
<reference evidence="8 9" key="1">
    <citation type="journal article" date="2016" name="PLoS Pathog.">
        <title>Biosynthesis of antibiotic leucinostatins in bio-control fungus Purpureocillium lilacinum and their inhibition on phytophthora revealed by genome mining.</title>
        <authorList>
            <person name="Wang G."/>
            <person name="Liu Z."/>
            <person name="Lin R."/>
            <person name="Li E."/>
            <person name="Mao Z."/>
            <person name="Ling J."/>
            <person name="Yang Y."/>
            <person name="Yin W.B."/>
            <person name="Xie B."/>
        </authorList>
    </citation>
    <scope>NUCLEOTIDE SEQUENCE [LARGE SCALE GENOMIC DNA]</scope>
    <source>
        <strain evidence="8">170</strain>
    </source>
</reference>
<comment type="similarity">
    <text evidence="1">Belongs to the glycosyl hydrolase 29 family.</text>
</comment>
<dbReference type="KEGG" id="pchm:VFPPC_17021"/>
<dbReference type="InterPro" id="IPR008979">
    <property type="entry name" value="Galactose-bd-like_sf"/>
</dbReference>
<dbReference type="GO" id="GO:0006004">
    <property type="term" value="P:fucose metabolic process"/>
    <property type="evidence" value="ECO:0007669"/>
    <property type="project" value="TreeGrafter"/>
</dbReference>
<evidence type="ECO:0000256" key="3">
    <source>
        <dbReference type="ARBA" id="ARBA00022729"/>
    </source>
</evidence>
<proteinExistence type="inferred from homology"/>
<comment type="caution">
    <text evidence="8">The sequence shown here is derived from an EMBL/GenBank/DDBJ whole genome shotgun (WGS) entry which is preliminary data.</text>
</comment>
<dbReference type="Proteomes" id="UP000078397">
    <property type="component" value="Unassembled WGS sequence"/>
</dbReference>
<dbReference type="SUPFAM" id="SSF49785">
    <property type="entry name" value="Galactose-binding domain-like"/>
    <property type="match status" value="1"/>
</dbReference>
<dbReference type="Gene3D" id="2.60.120.260">
    <property type="entry name" value="Galactose-binding domain-like"/>
    <property type="match status" value="2"/>
</dbReference>
<dbReference type="EMBL" id="LSBJ02000030">
    <property type="protein sequence ID" value="OAQ58196.1"/>
    <property type="molecule type" value="Genomic_DNA"/>
</dbReference>
<evidence type="ECO:0000256" key="2">
    <source>
        <dbReference type="ARBA" id="ARBA00012662"/>
    </source>
</evidence>
<keyword evidence="4 8" id="KW-0378">Hydrolase</keyword>
<dbReference type="OrthoDB" id="6039950at2759"/>
<dbReference type="SUPFAM" id="SSF51445">
    <property type="entry name" value="(Trans)glycosidases"/>
    <property type="match status" value="1"/>
</dbReference>
<keyword evidence="3 6" id="KW-0732">Signal</keyword>
<evidence type="ECO:0000256" key="1">
    <source>
        <dbReference type="ARBA" id="ARBA00007951"/>
    </source>
</evidence>
<dbReference type="Gene3D" id="3.20.20.80">
    <property type="entry name" value="Glycosidases"/>
    <property type="match status" value="1"/>
</dbReference>
<protein>
    <recommendedName>
        <fullName evidence="2">alpha-L-fucosidase</fullName>
        <ecNumber evidence="2">3.2.1.51</ecNumber>
    </recommendedName>
</protein>
<dbReference type="PANTHER" id="PTHR10030:SF37">
    <property type="entry name" value="ALPHA-L-FUCOSIDASE-RELATED"/>
    <property type="match status" value="1"/>
</dbReference>
<keyword evidence="5" id="KW-0326">Glycosidase</keyword>
<evidence type="ECO:0000313" key="8">
    <source>
        <dbReference type="EMBL" id="OAQ58196.1"/>
    </source>
</evidence>
<dbReference type="InterPro" id="IPR006584">
    <property type="entry name" value="Cellulose-bd_IV"/>
</dbReference>
<keyword evidence="9" id="KW-1185">Reference proteome</keyword>
<evidence type="ECO:0000256" key="4">
    <source>
        <dbReference type="ARBA" id="ARBA00022801"/>
    </source>
</evidence>
<evidence type="ECO:0000256" key="5">
    <source>
        <dbReference type="ARBA" id="ARBA00023295"/>
    </source>
</evidence>
<dbReference type="InterPro" id="IPR057739">
    <property type="entry name" value="Glyco_hydro_29_N"/>
</dbReference>
<dbReference type="GO" id="GO:0030246">
    <property type="term" value="F:carbohydrate binding"/>
    <property type="evidence" value="ECO:0007669"/>
    <property type="project" value="InterPro"/>
</dbReference>
<dbReference type="InterPro" id="IPR017853">
    <property type="entry name" value="GH"/>
</dbReference>
<dbReference type="SMART" id="SM00812">
    <property type="entry name" value="Alpha_L_fucos"/>
    <property type="match status" value="1"/>
</dbReference>